<evidence type="ECO:0000256" key="4">
    <source>
        <dbReference type="ARBA" id="ARBA00022490"/>
    </source>
</evidence>
<evidence type="ECO:0000256" key="8">
    <source>
        <dbReference type="ARBA" id="ARBA00032518"/>
    </source>
</evidence>
<reference evidence="9 10" key="2">
    <citation type="journal article" date="2013" name="PLoS ONE">
        <title>Whole genome mapping and re-organization of the nuclear and mitochondrial genomes of Babesia microti isolates.</title>
        <authorList>
            <person name="Cornillot E."/>
            <person name="Dassouli A."/>
            <person name="Garg A."/>
            <person name="Pachikara N."/>
            <person name="Randazzo S."/>
            <person name="Depoix D."/>
            <person name="Carcy B."/>
            <person name="Delbecq S."/>
            <person name="Frutos R."/>
            <person name="Silva J.C."/>
            <person name="Sutton R."/>
            <person name="Krause P.J."/>
            <person name="Mamoun C.B."/>
        </authorList>
    </citation>
    <scope>NUCLEOTIDE SEQUENCE [LARGE SCALE GENOMIC DNA]</scope>
    <source>
        <strain evidence="9 10">RI</strain>
    </source>
</reference>
<evidence type="ECO:0000313" key="10">
    <source>
        <dbReference type="Proteomes" id="UP000002899"/>
    </source>
</evidence>
<dbReference type="GeneID" id="24426285"/>
<evidence type="ECO:0000313" key="9">
    <source>
        <dbReference type="EMBL" id="CCF75832.1"/>
    </source>
</evidence>
<keyword evidence="6" id="KW-0747">Spliceosome</keyword>
<dbReference type="EMBL" id="LN871599">
    <property type="protein sequence ID" value="CCF75832.1"/>
    <property type="molecule type" value="Genomic_DNA"/>
</dbReference>
<keyword evidence="5" id="KW-0507">mRNA processing</keyword>
<sequence length="90" mass="10070">MPCEKCESKMRSLVTPNVSRDGSKRQVGVNKLVEIRGNRNFNDVSKGVCKICKTQLRINGKYCPSAYREGKCNICGKKMIDLSGHNMSMV</sequence>
<reference evidence="9 10" key="1">
    <citation type="journal article" date="2012" name="Nucleic Acids Res.">
        <title>Sequencing of the smallest Apicomplexan genome from the human pathogen Babesia microti.</title>
        <authorList>
            <person name="Cornillot E."/>
            <person name="Hadj-Kaddour K."/>
            <person name="Dassouli A."/>
            <person name="Noel B."/>
            <person name="Ranwez V."/>
            <person name="Vacherie B."/>
            <person name="Augagneur Y."/>
            <person name="Bres V."/>
            <person name="Duclos A."/>
            <person name="Randazzo S."/>
            <person name="Carcy B."/>
            <person name="Debierre-Grockiego F."/>
            <person name="Delbecq S."/>
            <person name="Moubri-Menage K."/>
            <person name="Shams-Eldin H."/>
            <person name="Usmani-Brown S."/>
            <person name="Bringaud F."/>
            <person name="Wincker P."/>
            <person name="Vivares C.P."/>
            <person name="Schwarz R.T."/>
            <person name="Schetters T.P."/>
            <person name="Krause P.J."/>
            <person name="Gorenflot A."/>
            <person name="Berry V."/>
            <person name="Barbe V."/>
            <person name="Ben Mamoun C."/>
        </authorList>
    </citation>
    <scope>NUCLEOTIDE SEQUENCE [LARGE SCALE GENOMIC DNA]</scope>
    <source>
        <strain evidence="9 10">RI</strain>
    </source>
</reference>
<dbReference type="Pfam" id="PF10235">
    <property type="entry name" value="Cript"/>
    <property type="match status" value="1"/>
</dbReference>
<comment type="similarity">
    <text evidence="2">Belongs to the CRIPT family.</text>
</comment>
<evidence type="ECO:0000256" key="6">
    <source>
        <dbReference type="ARBA" id="ARBA00022728"/>
    </source>
</evidence>
<dbReference type="GO" id="GO:0031122">
    <property type="term" value="P:cytoplasmic microtubule organization"/>
    <property type="evidence" value="ECO:0007669"/>
    <property type="project" value="TreeGrafter"/>
</dbReference>
<evidence type="ECO:0000256" key="2">
    <source>
        <dbReference type="ARBA" id="ARBA00009021"/>
    </source>
</evidence>
<dbReference type="OrthoDB" id="147332at2759"/>
<keyword evidence="4" id="KW-0963">Cytoplasm</keyword>
<dbReference type="GO" id="GO:0008017">
    <property type="term" value="F:microtubule binding"/>
    <property type="evidence" value="ECO:0007669"/>
    <property type="project" value="TreeGrafter"/>
</dbReference>
<organism evidence="9 10">
    <name type="scientific">Babesia microti (strain RI)</name>
    <dbReference type="NCBI Taxonomy" id="1133968"/>
    <lineage>
        <taxon>Eukaryota</taxon>
        <taxon>Sar</taxon>
        <taxon>Alveolata</taxon>
        <taxon>Apicomplexa</taxon>
        <taxon>Aconoidasida</taxon>
        <taxon>Piroplasmida</taxon>
        <taxon>Babesiidae</taxon>
        <taxon>Babesia</taxon>
    </lineage>
</organism>
<dbReference type="VEuPathDB" id="PiroplasmaDB:BmR1_04g08242"/>
<evidence type="ECO:0000256" key="7">
    <source>
        <dbReference type="ARBA" id="ARBA00023187"/>
    </source>
</evidence>
<dbReference type="PANTHER" id="PTHR11805:SF1">
    <property type="entry name" value="CYSTEINE-RICH PDZ-BINDING PROTEIN"/>
    <property type="match status" value="1"/>
</dbReference>
<evidence type="ECO:0000256" key="3">
    <source>
        <dbReference type="ARBA" id="ARBA00018615"/>
    </source>
</evidence>
<dbReference type="GO" id="GO:0006397">
    <property type="term" value="P:mRNA processing"/>
    <property type="evidence" value="ECO:0007669"/>
    <property type="project" value="UniProtKB-KW"/>
</dbReference>
<accession>I7IHH7</accession>
<dbReference type="GO" id="GO:0005681">
    <property type="term" value="C:spliceosomal complex"/>
    <property type="evidence" value="ECO:0007669"/>
    <property type="project" value="UniProtKB-KW"/>
</dbReference>
<reference evidence="9 10" key="3">
    <citation type="journal article" date="2016" name="Sci. Rep.">
        <title>Genome-wide diversity and gene expression profiling of Babesia microti isolates identify polymorphic genes that mediate host-pathogen interactions.</title>
        <authorList>
            <person name="Silva J.C."/>
            <person name="Cornillot E."/>
            <person name="McCracken C."/>
            <person name="Usmani-Brown S."/>
            <person name="Dwivedi A."/>
            <person name="Ifeonu O.O."/>
            <person name="Crabtree J."/>
            <person name="Gotia H.T."/>
            <person name="Virji A.Z."/>
            <person name="Reynes C."/>
            <person name="Colinge J."/>
            <person name="Kumar V."/>
            <person name="Lawres L."/>
            <person name="Pazzi J.E."/>
            <person name="Pablo J.V."/>
            <person name="Hung C."/>
            <person name="Brancato J."/>
            <person name="Kumari P."/>
            <person name="Orvis J."/>
            <person name="Tretina K."/>
            <person name="Chibucos M."/>
            <person name="Ott S."/>
            <person name="Sadzewicz L."/>
            <person name="Sengamalay N."/>
            <person name="Shetty A.C."/>
            <person name="Su Q."/>
            <person name="Tallon L."/>
            <person name="Fraser C.M."/>
            <person name="Frutos R."/>
            <person name="Molina D.M."/>
            <person name="Krause P.J."/>
            <person name="Ben Mamoun C."/>
        </authorList>
    </citation>
    <scope>NUCLEOTIDE SEQUENCE [LARGE SCALE GENOMIC DNA]</scope>
    <source>
        <strain evidence="9 10">RI</strain>
    </source>
</reference>
<evidence type="ECO:0000256" key="1">
    <source>
        <dbReference type="ARBA" id="ARBA00004496"/>
    </source>
</evidence>
<dbReference type="AlphaFoldDB" id="I7IHH7"/>
<keyword evidence="10" id="KW-1185">Reference proteome</keyword>
<name>I7IHH7_BABMR</name>
<dbReference type="RefSeq" id="XP_012650240.1">
    <property type="nucleotide sequence ID" value="XM_012794786.1"/>
</dbReference>
<dbReference type="GO" id="GO:0005737">
    <property type="term" value="C:cytoplasm"/>
    <property type="evidence" value="ECO:0007669"/>
    <property type="project" value="UniProtKB-SubCell"/>
</dbReference>
<protein>
    <recommendedName>
        <fullName evidence="3">Cysteine-rich PDZ-binding protein</fullName>
    </recommendedName>
    <alternativeName>
        <fullName evidence="8">Cysteine-rich interactor of PDZ three</fullName>
    </alternativeName>
</protein>
<dbReference type="Proteomes" id="UP000002899">
    <property type="component" value="Chromosome IV"/>
</dbReference>
<proteinExistence type="inferred from homology"/>
<dbReference type="PANTHER" id="PTHR11805">
    <property type="entry name" value="CYSTEINE-RICH PDZ-BINDING PROTEIN"/>
    <property type="match status" value="1"/>
</dbReference>
<keyword evidence="7" id="KW-0508">mRNA splicing</keyword>
<comment type="subcellular location">
    <subcellularLocation>
        <location evidence="1">Cytoplasm</location>
    </subcellularLocation>
</comment>
<dbReference type="KEGG" id="bmic:BmR1_04g08242"/>
<evidence type="ECO:0000256" key="5">
    <source>
        <dbReference type="ARBA" id="ARBA00022664"/>
    </source>
</evidence>
<dbReference type="InterPro" id="IPR019367">
    <property type="entry name" value="PDZ-binding_CRIPT"/>
</dbReference>
<dbReference type="GO" id="GO:0008380">
    <property type="term" value="P:RNA splicing"/>
    <property type="evidence" value="ECO:0007669"/>
    <property type="project" value="UniProtKB-KW"/>
</dbReference>